<evidence type="ECO:0000256" key="10">
    <source>
        <dbReference type="ARBA" id="ARBA00023239"/>
    </source>
</evidence>
<dbReference type="GO" id="GO:0140078">
    <property type="term" value="F:class I DNA-(apurinic or apyrimidinic site) endonuclease activity"/>
    <property type="evidence" value="ECO:0007669"/>
    <property type="project" value="UniProtKB-EC"/>
</dbReference>
<comment type="cofactor">
    <cofactor evidence="12">
        <name>[4Fe-4S] cluster</name>
        <dbReference type="ChEBI" id="CHEBI:49883"/>
    </cofactor>
    <text evidence="12">Binds 1 [4Fe-4S] cluster.</text>
</comment>
<evidence type="ECO:0000256" key="13">
    <source>
        <dbReference type="SAM" id="MobiDB-lite"/>
    </source>
</evidence>
<keyword evidence="15" id="KW-0540">Nuclease</keyword>
<dbReference type="AlphaFoldDB" id="A0AA35CMQ8"/>
<keyword evidence="6 12" id="KW-0408">Iron</keyword>
<dbReference type="Gene3D" id="1.10.1670.10">
    <property type="entry name" value="Helix-hairpin-Helix base-excision DNA repair enzymes (C-terminal)"/>
    <property type="match status" value="1"/>
</dbReference>
<sequence>MTGEPMQPDTEWILSTLAELYPNPRTALHFETPFQLLIATMLSAQCTDKRVNIITQRLFPRLGGPEDFLKLPQEALEDLIRDCGLYREKARNIRETCRLLLERHGGEVPARFEDLVRLPGVGRKTANVVLANAFGIPALAVDTHVFRVANRLGLARGRTPEEVERQLTARIPRDRWIPAHHWLIYHGRNVCHARSPRCEACPLRPECAHARAQAAGTGPAAWAGERVAGGSGAGARERT</sequence>
<dbReference type="Gene3D" id="1.10.340.30">
    <property type="entry name" value="Hypothetical protein, domain 2"/>
    <property type="match status" value="1"/>
</dbReference>
<keyword evidence="15" id="KW-0255">Endonuclease</keyword>
<dbReference type="GO" id="GO:0003677">
    <property type="term" value="F:DNA binding"/>
    <property type="evidence" value="ECO:0007669"/>
    <property type="project" value="UniProtKB-UniRule"/>
</dbReference>
<dbReference type="GO" id="GO:0019104">
    <property type="term" value="F:DNA N-glycosylase activity"/>
    <property type="evidence" value="ECO:0007669"/>
    <property type="project" value="UniProtKB-UniRule"/>
</dbReference>
<dbReference type="InterPro" id="IPR004035">
    <property type="entry name" value="Endouclease-III_FeS-bd_BS"/>
</dbReference>
<dbReference type="CDD" id="cd00056">
    <property type="entry name" value="ENDO3c"/>
    <property type="match status" value="1"/>
</dbReference>
<proteinExistence type="inferred from homology"/>
<dbReference type="GO" id="GO:0006285">
    <property type="term" value="P:base-excision repair, AP site formation"/>
    <property type="evidence" value="ECO:0007669"/>
    <property type="project" value="TreeGrafter"/>
</dbReference>
<dbReference type="KEGG" id="cmic:caldi_23280"/>
<feature type="domain" description="HhH-GPD" evidence="14">
    <location>
        <begin position="42"/>
        <end position="189"/>
    </location>
</feature>
<dbReference type="InterPro" id="IPR011257">
    <property type="entry name" value="DNA_glycosylase"/>
</dbReference>
<dbReference type="GO" id="GO:0051539">
    <property type="term" value="F:4 iron, 4 sulfur cluster binding"/>
    <property type="evidence" value="ECO:0007669"/>
    <property type="project" value="UniProtKB-UniRule"/>
</dbReference>
<protein>
    <recommendedName>
        <fullName evidence="12">Endonuclease III</fullName>
        <ecNumber evidence="12">4.2.99.18</ecNumber>
    </recommendedName>
    <alternativeName>
        <fullName evidence="12">DNA-(apurinic or apyrimidinic site) lyase</fullName>
    </alternativeName>
</protein>
<evidence type="ECO:0000313" key="16">
    <source>
        <dbReference type="Proteomes" id="UP001163687"/>
    </source>
</evidence>
<dbReference type="PROSITE" id="PS00764">
    <property type="entry name" value="ENDONUCLEASE_III_1"/>
    <property type="match status" value="1"/>
</dbReference>
<feature type="binding site" evidence="12">
    <location>
        <position position="198"/>
    </location>
    <ligand>
        <name>[4Fe-4S] cluster</name>
        <dbReference type="ChEBI" id="CHEBI:49883"/>
    </ligand>
</feature>
<keyword evidence="9 12" id="KW-0234">DNA repair</keyword>
<dbReference type="InterPro" id="IPR003265">
    <property type="entry name" value="HhH-GPD_domain"/>
</dbReference>
<dbReference type="FunFam" id="1.10.1670.10:FF:000001">
    <property type="entry name" value="Endonuclease III"/>
    <property type="match status" value="1"/>
</dbReference>
<evidence type="ECO:0000256" key="4">
    <source>
        <dbReference type="ARBA" id="ARBA00022763"/>
    </source>
</evidence>
<dbReference type="SMART" id="SM00525">
    <property type="entry name" value="FES"/>
    <property type="match status" value="1"/>
</dbReference>
<dbReference type="NCBIfam" id="TIGR01083">
    <property type="entry name" value="nth"/>
    <property type="match status" value="1"/>
</dbReference>
<keyword evidence="5 12" id="KW-0378">Hydrolase</keyword>
<evidence type="ECO:0000256" key="5">
    <source>
        <dbReference type="ARBA" id="ARBA00022801"/>
    </source>
</evidence>
<dbReference type="PANTHER" id="PTHR10359">
    <property type="entry name" value="A/G-SPECIFIC ADENINE GLYCOSYLASE/ENDONUCLEASE III"/>
    <property type="match status" value="1"/>
</dbReference>
<gene>
    <name evidence="15" type="primary">ntH</name>
    <name evidence="12" type="synonym">nth</name>
    <name evidence="15" type="ORF">caldi_23280</name>
</gene>
<evidence type="ECO:0000256" key="11">
    <source>
        <dbReference type="ARBA" id="ARBA00023295"/>
    </source>
</evidence>
<dbReference type="PIRSF" id="PIRSF001435">
    <property type="entry name" value="Nth"/>
    <property type="match status" value="1"/>
</dbReference>
<dbReference type="PROSITE" id="PS01155">
    <property type="entry name" value="ENDONUCLEASE_III_2"/>
    <property type="match status" value="1"/>
</dbReference>
<dbReference type="Pfam" id="PF00633">
    <property type="entry name" value="HHH"/>
    <property type="match status" value="1"/>
</dbReference>
<keyword evidence="7 12" id="KW-0411">Iron-sulfur</keyword>
<organism evidence="15 16">
    <name type="scientific">Caldinitratiruptor microaerophilus</name>
    <dbReference type="NCBI Taxonomy" id="671077"/>
    <lineage>
        <taxon>Bacteria</taxon>
        <taxon>Bacillati</taxon>
        <taxon>Bacillota</taxon>
        <taxon>Clostridia</taxon>
        <taxon>Eubacteriales</taxon>
        <taxon>Symbiobacteriaceae</taxon>
        <taxon>Caldinitratiruptor</taxon>
    </lineage>
</organism>
<accession>A0AA35CMQ8</accession>
<dbReference type="FunFam" id="1.10.340.30:FF:000001">
    <property type="entry name" value="Endonuclease III"/>
    <property type="match status" value="1"/>
</dbReference>
<feature type="binding site" evidence="12">
    <location>
        <position position="207"/>
    </location>
    <ligand>
        <name>[4Fe-4S] cluster</name>
        <dbReference type="ChEBI" id="CHEBI:49883"/>
    </ligand>
</feature>
<dbReference type="Pfam" id="PF00730">
    <property type="entry name" value="HhH-GPD"/>
    <property type="match status" value="1"/>
</dbReference>
<reference evidence="15" key="1">
    <citation type="submission" date="2022-03" db="EMBL/GenBank/DDBJ databases">
        <title>Complete genome sequence of Caldinitratiruptor microaerophilus.</title>
        <authorList>
            <person name="Mukaiyama R."/>
            <person name="Nishiyama T."/>
            <person name="Ueda K."/>
        </authorList>
    </citation>
    <scope>NUCLEOTIDE SEQUENCE</scope>
    <source>
        <strain evidence="15">JCM 16183</strain>
    </source>
</reference>
<dbReference type="EMBL" id="AP025628">
    <property type="protein sequence ID" value="BDG61238.1"/>
    <property type="molecule type" value="Genomic_DNA"/>
</dbReference>
<name>A0AA35CMQ8_9FIRM</name>
<evidence type="ECO:0000256" key="7">
    <source>
        <dbReference type="ARBA" id="ARBA00023014"/>
    </source>
</evidence>
<keyword evidence="16" id="KW-1185">Reference proteome</keyword>
<dbReference type="InterPro" id="IPR005759">
    <property type="entry name" value="Nth"/>
</dbReference>
<evidence type="ECO:0000256" key="2">
    <source>
        <dbReference type="ARBA" id="ARBA00022485"/>
    </source>
</evidence>
<comment type="similarity">
    <text evidence="1 12">Belongs to the Nth/MutY family.</text>
</comment>
<evidence type="ECO:0000259" key="14">
    <source>
        <dbReference type="SMART" id="SM00478"/>
    </source>
</evidence>
<evidence type="ECO:0000256" key="12">
    <source>
        <dbReference type="HAMAP-Rule" id="MF_00942"/>
    </source>
</evidence>
<dbReference type="SMART" id="SM00478">
    <property type="entry name" value="ENDO3c"/>
    <property type="match status" value="1"/>
</dbReference>
<dbReference type="Proteomes" id="UP001163687">
    <property type="component" value="Chromosome"/>
</dbReference>
<feature type="binding site" evidence="12">
    <location>
        <position position="191"/>
    </location>
    <ligand>
        <name>[4Fe-4S] cluster</name>
        <dbReference type="ChEBI" id="CHEBI:49883"/>
    </ligand>
</feature>
<dbReference type="SUPFAM" id="SSF48150">
    <property type="entry name" value="DNA-glycosylase"/>
    <property type="match status" value="1"/>
</dbReference>
<evidence type="ECO:0000256" key="6">
    <source>
        <dbReference type="ARBA" id="ARBA00023004"/>
    </source>
</evidence>
<dbReference type="HAMAP" id="MF_00942">
    <property type="entry name" value="Nth"/>
    <property type="match status" value="1"/>
</dbReference>
<comment type="catalytic activity">
    <reaction evidence="12">
        <text>2'-deoxyribonucleotide-(2'-deoxyribose 5'-phosphate)-2'-deoxyribonucleotide-DNA = a 3'-end 2'-deoxyribonucleotide-(2,3-dehydro-2,3-deoxyribose 5'-phosphate)-DNA + a 5'-end 5'-phospho-2'-deoxyribonucleoside-DNA + H(+)</text>
        <dbReference type="Rhea" id="RHEA:66592"/>
        <dbReference type="Rhea" id="RHEA-COMP:13180"/>
        <dbReference type="Rhea" id="RHEA-COMP:16897"/>
        <dbReference type="Rhea" id="RHEA-COMP:17067"/>
        <dbReference type="ChEBI" id="CHEBI:15378"/>
        <dbReference type="ChEBI" id="CHEBI:136412"/>
        <dbReference type="ChEBI" id="CHEBI:157695"/>
        <dbReference type="ChEBI" id="CHEBI:167181"/>
        <dbReference type="EC" id="4.2.99.18"/>
    </reaction>
</comment>
<dbReference type="InterPro" id="IPR023170">
    <property type="entry name" value="HhH_base_excis_C"/>
</dbReference>
<keyword evidence="11 12" id="KW-0326">Glycosidase</keyword>
<dbReference type="EC" id="4.2.99.18" evidence="12"/>
<keyword evidence="10 12" id="KW-0456">Lyase</keyword>
<feature type="region of interest" description="Disordered" evidence="13">
    <location>
        <begin position="218"/>
        <end position="239"/>
    </location>
</feature>
<comment type="function">
    <text evidence="12">DNA repair enzyme that has both DNA N-glycosylase activity and AP-lyase activity. The DNA N-glycosylase activity releases various damaged pyrimidines from DNA by cleaving the N-glycosidic bond, leaving an AP (apurinic/apyrimidinic) site. The AP-lyase activity cleaves the phosphodiester bond 3' to the AP site by a beta-elimination, leaving a 3'-terminal unsaturated sugar and a product with a terminal 5'-phosphate.</text>
</comment>
<dbReference type="InterPro" id="IPR004036">
    <property type="entry name" value="Endonuclease-III-like_CS2"/>
</dbReference>
<evidence type="ECO:0000256" key="9">
    <source>
        <dbReference type="ARBA" id="ARBA00023204"/>
    </source>
</evidence>
<evidence type="ECO:0000313" key="15">
    <source>
        <dbReference type="EMBL" id="BDG61238.1"/>
    </source>
</evidence>
<keyword evidence="4 12" id="KW-0227">DNA damage</keyword>
<dbReference type="PANTHER" id="PTHR10359:SF18">
    <property type="entry name" value="ENDONUCLEASE III"/>
    <property type="match status" value="1"/>
</dbReference>
<dbReference type="InterPro" id="IPR000445">
    <property type="entry name" value="HhH_motif"/>
</dbReference>
<feature type="binding site" evidence="12">
    <location>
        <position position="201"/>
    </location>
    <ligand>
        <name>[4Fe-4S] cluster</name>
        <dbReference type="ChEBI" id="CHEBI:49883"/>
    </ligand>
</feature>
<keyword evidence="2 12" id="KW-0004">4Fe-4S</keyword>
<evidence type="ECO:0000256" key="8">
    <source>
        <dbReference type="ARBA" id="ARBA00023125"/>
    </source>
</evidence>
<evidence type="ECO:0000256" key="1">
    <source>
        <dbReference type="ARBA" id="ARBA00008343"/>
    </source>
</evidence>
<evidence type="ECO:0000256" key="3">
    <source>
        <dbReference type="ARBA" id="ARBA00022723"/>
    </source>
</evidence>
<dbReference type="InterPro" id="IPR003651">
    <property type="entry name" value="Endonuclease3_FeS-loop_motif"/>
</dbReference>
<keyword evidence="8 12" id="KW-0238">DNA-binding</keyword>
<keyword evidence="3 12" id="KW-0479">Metal-binding</keyword>
<dbReference type="GO" id="GO:0046872">
    <property type="term" value="F:metal ion binding"/>
    <property type="evidence" value="ECO:0007669"/>
    <property type="project" value="UniProtKB-KW"/>
</dbReference>